<evidence type="ECO:0000313" key="2">
    <source>
        <dbReference type="EMBL" id="TXB68829.1"/>
    </source>
</evidence>
<dbReference type="InterPro" id="IPR026341">
    <property type="entry name" value="T9SS_type_B"/>
</dbReference>
<comment type="caution">
    <text evidence="2">The sequence shown here is derived from an EMBL/GenBank/DDBJ whole genome shotgun (WGS) entry which is preliminary data.</text>
</comment>
<dbReference type="Proteomes" id="UP000321580">
    <property type="component" value="Unassembled WGS sequence"/>
</dbReference>
<accession>A0A5C6S2I8</accession>
<evidence type="ECO:0000256" key="1">
    <source>
        <dbReference type="SAM" id="SignalP"/>
    </source>
</evidence>
<reference evidence="2 3" key="1">
    <citation type="submission" date="2019-08" db="EMBL/GenBank/DDBJ databases">
        <title>Genome of Phaeodactylibacter luteus.</title>
        <authorList>
            <person name="Bowman J.P."/>
        </authorList>
    </citation>
    <scope>NUCLEOTIDE SEQUENCE [LARGE SCALE GENOMIC DNA]</scope>
    <source>
        <strain evidence="2 3">KCTC 42180</strain>
    </source>
</reference>
<name>A0A5C6S2I8_9BACT</name>
<sequence length="489" mass="52313">MKYWFSFFWALLPLLAGAQLCEGIPGAAAFTESFGQGSNFGPPLPAGVTTYSYNNTSPAGGTYMVTNRTQLNGASWHPGLDNTPDDGFGYMLLFDATDAPGEFFNLVLDGLCPGTRYEFSAYLANVVTPSACGGQSILPNVRFELRDPSTDALLSSIQTGPIPTGAFLRWEQYGMAFTLPPDQDAVRLLLINTAAGGCGNDVAIDDISLSICNPVRSQTATRCGSGPVVIDGREYAAPGLYRDTLPGAQFCNDSILLTEILDGAGEEVAIDTFICEGSTFSVGGKAYAEPGFYVDTLLSSLGCDSIVRAQLSPASLTAWLTASQDTVYAGEAVRLAGSAEGDGPLIWSWQPEGSVDCPDCPETDARPVQTTNYELTVRDSITGCQVRLQQLIEVVPCQAVYIPTAFSPNGDGRNDTFQLFYGPCVAQVLQLQVYHRWGGLVFQSQSGEEAWDGRSAGQDCEAGLYICQAVLLLKSGAQQIWRGEVQLLR</sequence>
<dbReference type="Gene3D" id="2.60.120.260">
    <property type="entry name" value="Galactose-binding domain-like"/>
    <property type="match status" value="1"/>
</dbReference>
<feature type="signal peptide" evidence="1">
    <location>
        <begin position="1"/>
        <end position="18"/>
    </location>
</feature>
<feature type="chain" id="PRO_5022857751" evidence="1">
    <location>
        <begin position="19"/>
        <end position="489"/>
    </location>
</feature>
<evidence type="ECO:0000313" key="3">
    <source>
        <dbReference type="Proteomes" id="UP000321580"/>
    </source>
</evidence>
<dbReference type="NCBIfam" id="TIGR04131">
    <property type="entry name" value="Bac_Flav_CTERM"/>
    <property type="match status" value="1"/>
</dbReference>
<organism evidence="2 3">
    <name type="scientific">Phaeodactylibacter luteus</name>
    <dbReference type="NCBI Taxonomy" id="1564516"/>
    <lineage>
        <taxon>Bacteria</taxon>
        <taxon>Pseudomonadati</taxon>
        <taxon>Bacteroidota</taxon>
        <taxon>Saprospiria</taxon>
        <taxon>Saprospirales</taxon>
        <taxon>Haliscomenobacteraceae</taxon>
        <taxon>Phaeodactylibacter</taxon>
    </lineage>
</organism>
<keyword evidence="3" id="KW-1185">Reference proteome</keyword>
<gene>
    <name evidence="2" type="ORF">FRY97_01840</name>
</gene>
<dbReference type="EMBL" id="VOOR01000003">
    <property type="protein sequence ID" value="TXB68829.1"/>
    <property type="molecule type" value="Genomic_DNA"/>
</dbReference>
<dbReference type="Pfam" id="PF13585">
    <property type="entry name" value="CHU_C"/>
    <property type="match status" value="1"/>
</dbReference>
<protein>
    <submittedName>
        <fullName evidence="2">Gliding motility-associated C-terminal domain-containing protein</fullName>
    </submittedName>
</protein>
<proteinExistence type="predicted"/>
<dbReference type="AlphaFoldDB" id="A0A5C6S2I8"/>
<dbReference type="OrthoDB" id="1097758at2"/>
<dbReference type="RefSeq" id="WP_147165715.1">
    <property type="nucleotide sequence ID" value="NZ_VOOR01000003.1"/>
</dbReference>
<keyword evidence="1" id="KW-0732">Signal</keyword>